<evidence type="ECO:0000259" key="5">
    <source>
        <dbReference type="Pfam" id="PF00884"/>
    </source>
</evidence>
<dbReference type="InterPro" id="IPR024607">
    <property type="entry name" value="Sulfatase_CS"/>
</dbReference>
<comment type="similarity">
    <text evidence="1">Belongs to the sulfatase family.</text>
</comment>
<feature type="non-terminal residue" evidence="6">
    <location>
        <position position="268"/>
    </location>
</feature>
<dbReference type="InterPro" id="IPR050738">
    <property type="entry name" value="Sulfatase"/>
</dbReference>
<evidence type="ECO:0000256" key="3">
    <source>
        <dbReference type="ARBA" id="ARBA00022801"/>
    </source>
</evidence>
<evidence type="ECO:0000256" key="1">
    <source>
        <dbReference type="ARBA" id="ARBA00008779"/>
    </source>
</evidence>
<evidence type="ECO:0000313" key="6">
    <source>
        <dbReference type="EMBL" id="GAI92293.1"/>
    </source>
</evidence>
<reference evidence="6" key="1">
    <citation type="journal article" date="2014" name="Front. Microbiol.">
        <title>High frequency of phylogenetically diverse reductive dehalogenase-homologous genes in deep subseafloor sedimentary metagenomes.</title>
        <authorList>
            <person name="Kawai M."/>
            <person name="Futagami T."/>
            <person name="Toyoda A."/>
            <person name="Takaki Y."/>
            <person name="Nishi S."/>
            <person name="Hori S."/>
            <person name="Arai W."/>
            <person name="Tsubouchi T."/>
            <person name="Morono Y."/>
            <person name="Uchiyama I."/>
            <person name="Ito T."/>
            <person name="Fujiyama A."/>
            <person name="Inagaki F."/>
            <person name="Takami H."/>
        </authorList>
    </citation>
    <scope>NUCLEOTIDE SEQUENCE</scope>
    <source>
        <strain evidence="6">Expedition CK06-06</strain>
    </source>
</reference>
<dbReference type="InterPro" id="IPR000917">
    <property type="entry name" value="Sulfatase_N"/>
</dbReference>
<dbReference type="GO" id="GO:0046872">
    <property type="term" value="F:metal ion binding"/>
    <property type="evidence" value="ECO:0007669"/>
    <property type="project" value="UniProtKB-KW"/>
</dbReference>
<evidence type="ECO:0000256" key="4">
    <source>
        <dbReference type="ARBA" id="ARBA00022837"/>
    </source>
</evidence>
<dbReference type="InterPro" id="IPR017850">
    <property type="entry name" value="Alkaline_phosphatase_core_sf"/>
</dbReference>
<comment type="caution">
    <text evidence="6">The sequence shown here is derived from an EMBL/GenBank/DDBJ whole genome shotgun (WGS) entry which is preliminary data.</text>
</comment>
<feature type="domain" description="Sulfatase N-terminal" evidence="5">
    <location>
        <begin position="42"/>
        <end position="250"/>
    </location>
</feature>
<keyword evidence="3" id="KW-0378">Hydrolase</keyword>
<name>X1SH43_9ZZZZ</name>
<proteinExistence type="inferred from homology"/>
<sequence>MRNLFNIELMMKRGIILFIVSILVFGFINSGDPVLDSNPAKPNILFILTDDQTYNGIHALNNPEVITPHMDALVEQGVTFTNAHILGASSGAVCAPSRAMIMTGRSFFNLPKSVCVPWSVPKEQNGDCPYITMPEVFRNAGYTTFGTGKQHNGTKIFHRGFTRGAKLFFSGMHNPKKGGHLKPVVHDFDPTGKYDSSYVGKKFSSELFSDAAVEFIENYNDTSPFMMYVAYTAPHDPRMAPDEFVDMYPPEKISLPKNFLPQHPFNAG</sequence>
<evidence type="ECO:0000256" key="2">
    <source>
        <dbReference type="ARBA" id="ARBA00022723"/>
    </source>
</evidence>
<dbReference type="PROSITE" id="PS00523">
    <property type="entry name" value="SULFATASE_1"/>
    <property type="match status" value="1"/>
</dbReference>
<dbReference type="AlphaFoldDB" id="X1SH43"/>
<dbReference type="PANTHER" id="PTHR42693">
    <property type="entry name" value="ARYLSULFATASE FAMILY MEMBER"/>
    <property type="match status" value="1"/>
</dbReference>
<keyword evidence="2" id="KW-0479">Metal-binding</keyword>
<dbReference type="EMBL" id="BARW01021814">
    <property type="protein sequence ID" value="GAI92293.1"/>
    <property type="molecule type" value="Genomic_DNA"/>
</dbReference>
<organism evidence="6">
    <name type="scientific">marine sediment metagenome</name>
    <dbReference type="NCBI Taxonomy" id="412755"/>
    <lineage>
        <taxon>unclassified sequences</taxon>
        <taxon>metagenomes</taxon>
        <taxon>ecological metagenomes</taxon>
    </lineage>
</organism>
<keyword evidence="4" id="KW-0106">Calcium</keyword>
<dbReference type="SUPFAM" id="SSF53649">
    <property type="entry name" value="Alkaline phosphatase-like"/>
    <property type="match status" value="1"/>
</dbReference>
<dbReference type="Pfam" id="PF00884">
    <property type="entry name" value="Sulfatase"/>
    <property type="match status" value="1"/>
</dbReference>
<dbReference type="Gene3D" id="3.40.720.10">
    <property type="entry name" value="Alkaline Phosphatase, subunit A"/>
    <property type="match status" value="1"/>
</dbReference>
<gene>
    <name evidence="6" type="ORF">S12H4_36574</name>
</gene>
<protein>
    <recommendedName>
        <fullName evidence="5">Sulfatase N-terminal domain-containing protein</fullName>
    </recommendedName>
</protein>
<accession>X1SH43</accession>
<dbReference type="GO" id="GO:0004065">
    <property type="term" value="F:arylsulfatase activity"/>
    <property type="evidence" value="ECO:0007669"/>
    <property type="project" value="TreeGrafter"/>
</dbReference>
<dbReference type="PANTHER" id="PTHR42693:SF33">
    <property type="entry name" value="ARYLSULFATASE"/>
    <property type="match status" value="1"/>
</dbReference>